<accession>A0A8S1NBI8</accession>
<protein>
    <submittedName>
        <fullName evidence="3">Uncharacterized protein</fullName>
    </submittedName>
</protein>
<dbReference type="Proteomes" id="UP000688137">
    <property type="component" value="Unassembled WGS sequence"/>
</dbReference>
<organism evidence="3 4">
    <name type="scientific">Paramecium primaurelia</name>
    <dbReference type="NCBI Taxonomy" id="5886"/>
    <lineage>
        <taxon>Eukaryota</taxon>
        <taxon>Sar</taxon>
        <taxon>Alveolata</taxon>
        <taxon>Ciliophora</taxon>
        <taxon>Intramacronucleata</taxon>
        <taxon>Oligohymenophorea</taxon>
        <taxon>Peniculida</taxon>
        <taxon>Parameciidae</taxon>
        <taxon>Paramecium</taxon>
    </lineage>
</organism>
<feature type="compositionally biased region" description="Polar residues" evidence="2">
    <location>
        <begin position="415"/>
        <end position="424"/>
    </location>
</feature>
<feature type="compositionally biased region" description="Polar residues" evidence="2">
    <location>
        <begin position="396"/>
        <end position="408"/>
    </location>
</feature>
<feature type="coiled-coil region" evidence="1">
    <location>
        <begin position="139"/>
        <end position="166"/>
    </location>
</feature>
<proteinExistence type="predicted"/>
<sequence>MKKDGNLKDKGRTSSLQTSIQQNESLAEINNEKLFTSIQRRRYLVDIKKVFLISTLNKRTIQAILTQLEVFTKEKFSFVFSRIISYCRKQEQTEISKKAMNTILKILRKKSENNKRKPKDIYINKKEYNEFLREDPQNEELAQKVLKQISQEISELVEKTKGMNQKISQYNSQLSKIFKIVEELLKMEEFSKISPKIVEWSQLPRLPYIKFEIEKVRKDFVKIQNEKIIEEYQIFDKKLKILIGQEKYLNLQTGNLILDEQNTELINQIQQQINEYQIDKDIELGNIQKPLEKLIEKKQKLDKEYKNLFSSVDIQQRFYLIPEIIQRVQTFPKLDQNYSKNKSMLLIKYLLQMVLQTLEVNEFQNKNLNNNILKQEKPFNVFKQFQSKESREEEQLNQSPSEQQNLKINSDDQKYSQCPSSNNGTQQIQIINSQDQNKYDNKQTTYHSNENEFKVKLQMYNEEDVIIVQQGDYESYIY</sequence>
<name>A0A8S1NBI8_PARPR</name>
<comment type="caution">
    <text evidence="3">The sequence shown here is derived from an EMBL/GenBank/DDBJ whole genome shotgun (WGS) entry which is preliminary data.</text>
</comment>
<keyword evidence="4" id="KW-1185">Reference proteome</keyword>
<evidence type="ECO:0000313" key="3">
    <source>
        <dbReference type="EMBL" id="CAD8087686.1"/>
    </source>
</evidence>
<reference evidence="3" key="1">
    <citation type="submission" date="2021-01" db="EMBL/GenBank/DDBJ databases">
        <authorList>
            <consortium name="Genoscope - CEA"/>
            <person name="William W."/>
        </authorList>
    </citation>
    <scope>NUCLEOTIDE SEQUENCE</scope>
</reference>
<dbReference type="EMBL" id="CAJJDM010000082">
    <property type="protein sequence ID" value="CAD8087686.1"/>
    <property type="molecule type" value="Genomic_DNA"/>
</dbReference>
<evidence type="ECO:0000313" key="4">
    <source>
        <dbReference type="Proteomes" id="UP000688137"/>
    </source>
</evidence>
<dbReference type="AlphaFoldDB" id="A0A8S1NBI8"/>
<keyword evidence="1" id="KW-0175">Coiled coil</keyword>
<evidence type="ECO:0000256" key="2">
    <source>
        <dbReference type="SAM" id="MobiDB-lite"/>
    </source>
</evidence>
<feature type="region of interest" description="Disordered" evidence="2">
    <location>
        <begin position="390"/>
        <end position="424"/>
    </location>
</feature>
<gene>
    <name evidence="3" type="ORF">PPRIM_AZ9-3.1.T0790061</name>
</gene>
<evidence type="ECO:0000256" key="1">
    <source>
        <dbReference type="SAM" id="Coils"/>
    </source>
</evidence>